<dbReference type="PANTHER" id="PTHR19278">
    <property type="entry name" value="OROTATE PHOSPHORIBOSYLTRANSFERASE"/>
    <property type="match status" value="1"/>
</dbReference>
<evidence type="ECO:0000256" key="3">
    <source>
        <dbReference type="ARBA" id="ARBA00022676"/>
    </source>
</evidence>
<name>A0A3S2WT33_9PROT</name>
<keyword evidence="5 6" id="KW-0665">Pyrimidine biosynthesis</keyword>
<feature type="domain" description="Phosphoribosyltransferase" evidence="7">
    <location>
        <begin position="61"/>
        <end position="158"/>
    </location>
</feature>
<evidence type="ECO:0000256" key="4">
    <source>
        <dbReference type="ARBA" id="ARBA00022679"/>
    </source>
</evidence>
<gene>
    <name evidence="6" type="primary">pyrE</name>
    <name evidence="8" type="ORF">EOI86_00725</name>
</gene>
<dbReference type="GO" id="GO:0004588">
    <property type="term" value="F:orotate phosphoribosyltransferase activity"/>
    <property type="evidence" value="ECO:0007669"/>
    <property type="project" value="UniProtKB-UniRule"/>
</dbReference>
<organism evidence="8 9">
    <name type="scientific">Hwanghaeella grinnelliae</name>
    <dbReference type="NCBI Taxonomy" id="2500179"/>
    <lineage>
        <taxon>Bacteria</taxon>
        <taxon>Pseudomonadati</taxon>
        <taxon>Pseudomonadota</taxon>
        <taxon>Alphaproteobacteria</taxon>
        <taxon>Rhodospirillales</taxon>
        <taxon>Rhodospirillaceae</taxon>
        <taxon>Hwanghaeella</taxon>
    </lineage>
</organism>
<dbReference type="NCBIfam" id="NF001729">
    <property type="entry name" value="PRK00455.1-3"/>
    <property type="match status" value="1"/>
</dbReference>
<dbReference type="HAMAP" id="MF_01208">
    <property type="entry name" value="PyrE"/>
    <property type="match status" value="1"/>
</dbReference>
<dbReference type="InterPro" id="IPR000836">
    <property type="entry name" value="PRTase_dom"/>
</dbReference>
<dbReference type="InterPro" id="IPR023031">
    <property type="entry name" value="OPRT"/>
</dbReference>
<dbReference type="PANTHER" id="PTHR19278:SF9">
    <property type="entry name" value="URIDINE 5'-MONOPHOSPHATE SYNTHASE"/>
    <property type="match status" value="1"/>
</dbReference>
<dbReference type="UniPathway" id="UPA00070">
    <property type="reaction ID" value="UER00119"/>
</dbReference>
<feature type="binding site" description="in other chain" evidence="6">
    <location>
        <begin position="128"/>
        <end position="136"/>
    </location>
    <ligand>
        <name>5-phospho-alpha-D-ribose 1-diphosphate</name>
        <dbReference type="ChEBI" id="CHEBI:58017"/>
        <note>ligand shared between dimeric partners</note>
    </ligand>
</feature>
<feature type="binding site" description="in other chain" evidence="6">
    <location>
        <position position="103"/>
    </location>
    <ligand>
        <name>5-phospho-alpha-D-ribose 1-diphosphate</name>
        <dbReference type="ChEBI" id="CHEBI:58017"/>
        <note>ligand shared between dimeric partners</note>
    </ligand>
</feature>
<feature type="binding site" evidence="6">
    <location>
        <position position="102"/>
    </location>
    <ligand>
        <name>5-phospho-alpha-D-ribose 1-diphosphate</name>
        <dbReference type="ChEBI" id="CHEBI:58017"/>
        <note>ligand shared between dimeric partners</note>
    </ligand>
</feature>
<dbReference type="InterPro" id="IPR029057">
    <property type="entry name" value="PRTase-like"/>
</dbReference>
<dbReference type="Pfam" id="PF00156">
    <property type="entry name" value="Pribosyltran"/>
    <property type="match status" value="1"/>
</dbReference>
<dbReference type="GO" id="GO:0000287">
    <property type="term" value="F:magnesium ion binding"/>
    <property type="evidence" value="ECO:0007669"/>
    <property type="project" value="UniProtKB-UniRule"/>
</dbReference>
<protein>
    <recommendedName>
        <fullName evidence="2 6">Orotate phosphoribosyltransferase</fullName>
        <shortName evidence="6">OPRT</shortName>
        <shortName evidence="6">OPRTase</shortName>
        <ecNumber evidence="2 6">2.4.2.10</ecNumber>
    </recommendedName>
</protein>
<evidence type="ECO:0000256" key="2">
    <source>
        <dbReference type="ARBA" id="ARBA00011971"/>
    </source>
</evidence>
<comment type="cofactor">
    <cofactor evidence="6">
        <name>Mg(2+)</name>
        <dbReference type="ChEBI" id="CHEBI:18420"/>
    </cofactor>
</comment>
<dbReference type="GO" id="GO:0019856">
    <property type="term" value="P:pyrimidine nucleobase biosynthetic process"/>
    <property type="evidence" value="ECO:0007669"/>
    <property type="project" value="TreeGrafter"/>
</dbReference>
<dbReference type="InterPro" id="IPR004467">
    <property type="entry name" value="Or_phspho_trans_dom"/>
</dbReference>
<comment type="catalytic activity">
    <reaction evidence="6">
        <text>orotidine 5'-phosphate + diphosphate = orotate + 5-phospho-alpha-D-ribose 1-diphosphate</text>
        <dbReference type="Rhea" id="RHEA:10380"/>
        <dbReference type="ChEBI" id="CHEBI:30839"/>
        <dbReference type="ChEBI" id="CHEBI:33019"/>
        <dbReference type="ChEBI" id="CHEBI:57538"/>
        <dbReference type="ChEBI" id="CHEBI:58017"/>
        <dbReference type="EC" id="2.4.2.10"/>
    </reaction>
</comment>
<accession>A0A3S2WT33</accession>
<evidence type="ECO:0000256" key="1">
    <source>
        <dbReference type="ARBA" id="ARBA00004889"/>
    </source>
</evidence>
<proteinExistence type="inferred from homology"/>
<comment type="caution">
    <text evidence="8">The sequence shown here is derived from an EMBL/GenBank/DDBJ whole genome shotgun (WGS) entry which is preliminary data.</text>
</comment>
<sequence length="223" mass="24649">MTMSLTPAQITARILIETKSILFQPDDPFIFTSGRASPVYTDCRRLIGFPRARRRLMQMGAAQIEEAVGFESLDVVAGGETAGIPFAAWIADELMLPMCYIRKKPKGFGRNARIEGDLQEGQKVILVEDLATDGGSKLSFVEGIREAGAECAHCFVVFHYGIFPESVAHLKDQGVALHALCTWWDVLEYVEEAELFPAEQIAEIKAFLNDPVTWSKAHGGKED</sequence>
<dbReference type="AlphaFoldDB" id="A0A3S2WT33"/>
<keyword evidence="4 6" id="KW-0808">Transferase</keyword>
<keyword evidence="3 6" id="KW-0328">Glycosyltransferase</keyword>
<keyword evidence="9" id="KW-1185">Reference proteome</keyword>
<feature type="binding site" evidence="6">
    <location>
        <position position="132"/>
    </location>
    <ligand>
        <name>orotate</name>
        <dbReference type="ChEBI" id="CHEBI:30839"/>
    </ligand>
</feature>
<dbReference type="NCBIfam" id="TIGR00336">
    <property type="entry name" value="pyrE"/>
    <property type="match status" value="1"/>
</dbReference>
<dbReference type="EC" id="2.4.2.10" evidence="2 6"/>
<dbReference type="CDD" id="cd06223">
    <property type="entry name" value="PRTases_typeI"/>
    <property type="match status" value="1"/>
</dbReference>
<evidence type="ECO:0000313" key="8">
    <source>
        <dbReference type="EMBL" id="RVU37859.1"/>
    </source>
</evidence>
<dbReference type="Gene3D" id="3.40.50.2020">
    <property type="match status" value="1"/>
</dbReference>
<evidence type="ECO:0000259" key="7">
    <source>
        <dbReference type="Pfam" id="PF00156"/>
    </source>
</evidence>
<feature type="binding site" evidence="6">
    <location>
        <position position="106"/>
    </location>
    <ligand>
        <name>5-phospho-alpha-D-ribose 1-diphosphate</name>
        <dbReference type="ChEBI" id="CHEBI:58017"/>
        <note>ligand shared between dimeric partners</note>
    </ligand>
</feature>
<reference evidence="9" key="1">
    <citation type="submission" date="2019-01" db="EMBL/GenBank/DDBJ databases">
        <title>Gri0909 isolated from a small marine red alga.</title>
        <authorList>
            <person name="Kim J."/>
            <person name="Jeong S.E."/>
            <person name="Jeon C.O."/>
        </authorList>
    </citation>
    <scope>NUCLEOTIDE SEQUENCE [LARGE SCALE GENOMIC DNA]</scope>
    <source>
        <strain evidence="9">Gri0909</strain>
    </source>
</reference>
<dbReference type="OrthoDB" id="9802134at2"/>
<comment type="similarity">
    <text evidence="6">Belongs to the purine/pyrimidine phosphoribosyltransferase family. PyrE subfamily.</text>
</comment>
<evidence type="ECO:0000256" key="6">
    <source>
        <dbReference type="HAMAP-Rule" id="MF_01208"/>
    </source>
</evidence>
<dbReference type="SUPFAM" id="SSF53271">
    <property type="entry name" value="PRTase-like"/>
    <property type="match status" value="1"/>
</dbReference>
<dbReference type="GO" id="GO:0044205">
    <property type="term" value="P:'de novo' UMP biosynthetic process"/>
    <property type="evidence" value="ECO:0007669"/>
    <property type="project" value="UniProtKB-UniRule"/>
</dbReference>
<dbReference type="Proteomes" id="UP000287447">
    <property type="component" value="Unassembled WGS sequence"/>
</dbReference>
<keyword evidence="6" id="KW-0460">Magnesium</keyword>
<comment type="pathway">
    <text evidence="1 6">Pyrimidine metabolism; UMP biosynthesis via de novo pathway; UMP from orotate: step 1/2.</text>
</comment>
<comment type="caution">
    <text evidence="6">Lacks conserved residue(s) required for the propagation of feature annotation.</text>
</comment>
<evidence type="ECO:0000313" key="9">
    <source>
        <dbReference type="Proteomes" id="UP000287447"/>
    </source>
</evidence>
<comment type="subunit">
    <text evidence="6">Homodimer.</text>
</comment>
<dbReference type="EMBL" id="SADE01000001">
    <property type="protein sequence ID" value="RVU37859.1"/>
    <property type="molecule type" value="Genomic_DNA"/>
</dbReference>
<evidence type="ECO:0000256" key="5">
    <source>
        <dbReference type="ARBA" id="ARBA00022975"/>
    </source>
</evidence>
<comment type="function">
    <text evidence="6">Catalyzes the transfer of a ribosyl phosphate group from 5-phosphoribose 1-diphosphate to orotate, leading to the formation of orotidine monophosphate (OMP).</text>
</comment>